<proteinExistence type="inferred from homology"/>
<keyword evidence="2" id="KW-0802">TPR repeat</keyword>
<accession>A0A2W5SXH7</accession>
<comment type="similarity">
    <text evidence="1">Belongs to the CpoB family.</text>
</comment>
<dbReference type="HAMAP" id="MF_02066">
    <property type="entry name" value="CpoB"/>
    <property type="match status" value="1"/>
</dbReference>
<feature type="signal peptide" evidence="1">
    <location>
        <begin position="1"/>
        <end position="21"/>
    </location>
</feature>
<dbReference type="InterPro" id="IPR011990">
    <property type="entry name" value="TPR-like_helical_dom_sf"/>
</dbReference>
<dbReference type="NCBIfam" id="TIGR02795">
    <property type="entry name" value="tol_pal_ybgF"/>
    <property type="match status" value="1"/>
</dbReference>
<sequence length="326" mass="34038" precursor="true">MIVRRSRLSALLLVAGSLAFAQLPAGSAFAQANNDFFGNLFKPPGSVRSGTTPPPEAAAEDEGGTVGMRLDRLENQLRQMTGQFEQLQYRNQQLEQQVKALQGEIDFRLGGAGGGAAPGAAPRAPAAAPGGVAPIMEPAPARRSDAFDPAAQGAAPGAPRPLGTTQPSGGAGTPMDLGALSGQVAAGGAPVGAATAPPTNSPKDLFDLAYGYMLRQDYAQSGQSFEQFLKLYPTDRAAPDAYYWLGETQFQRKTYKEAAQNFLKVSTDYPNAVKAPDALLRLGQSLAAIGEKDAACATLNAVGNKYPRASASIKQGVEREQKRVGC</sequence>
<evidence type="ECO:0000313" key="5">
    <source>
        <dbReference type="Proteomes" id="UP000248887"/>
    </source>
</evidence>
<dbReference type="EMBL" id="QFQD01000015">
    <property type="protein sequence ID" value="PZQ83943.1"/>
    <property type="molecule type" value="Genomic_DNA"/>
</dbReference>
<evidence type="ECO:0000256" key="2">
    <source>
        <dbReference type="PROSITE-ProRule" id="PRU00339"/>
    </source>
</evidence>
<organism evidence="4 5">
    <name type="scientific">Ancylobacter novellus</name>
    <name type="common">Thiobacillus novellus</name>
    <dbReference type="NCBI Taxonomy" id="921"/>
    <lineage>
        <taxon>Bacteria</taxon>
        <taxon>Pseudomonadati</taxon>
        <taxon>Pseudomonadota</taxon>
        <taxon>Alphaproteobacteria</taxon>
        <taxon>Hyphomicrobiales</taxon>
        <taxon>Xanthobacteraceae</taxon>
        <taxon>Ancylobacter</taxon>
    </lineage>
</organism>
<dbReference type="InterPro" id="IPR014162">
    <property type="entry name" value="CpoB_C"/>
</dbReference>
<feature type="compositionally biased region" description="Low complexity" evidence="3">
    <location>
        <begin position="147"/>
        <end position="163"/>
    </location>
</feature>
<feature type="region of interest" description="Disordered" evidence="3">
    <location>
        <begin position="44"/>
        <end position="64"/>
    </location>
</feature>
<evidence type="ECO:0000256" key="3">
    <source>
        <dbReference type="SAM" id="MobiDB-lite"/>
    </source>
</evidence>
<comment type="subcellular location">
    <subcellularLocation>
        <location evidence="1">Periplasm</location>
    </subcellularLocation>
</comment>
<dbReference type="SUPFAM" id="SSF48452">
    <property type="entry name" value="TPR-like"/>
    <property type="match status" value="1"/>
</dbReference>
<feature type="compositionally biased region" description="Low complexity" evidence="3">
    <location>
        <begin position="118"/>
        <end position="134"/>
    </location>
</feature>
<gene>
    <name evidence="4" type="primary">ygbF</name>
    <name evidence="1" type="synonym">cpoB</name>
    <name evidence="4" type="ORF">DI549_06400</name>
</gene>
<dbReference type="Pfam" id="PF13174">
    <property type="entry name" value="TPR_6"/>
    <property type="match status" value="3"/>
</dbReference>
<keyword evidence="1" id="KW-0574">Periplasm</keyword>
<evidence type="ECO:0000313" key="4">
    <source>
        <dbReference type="EMBL" id="PZQ83943.1"/>
    </source>
</evidence>
<keyword evidence="1" id="KW-0175">Coiled coil</keyword>
<keyword evidence="1" id="KW-0131">Cell cycle</keyword>
<dbReference type="InterPro" id="IPR019734">
    <property type="entry name" value="TPR_rpt"/>
</dbReference>
<reference evidence="4 5" key="1">
    <citation type="submission" date="2017-08" db="EMBL/GenBank/DDBJ databases">
        <title>Infants hospitalized years apart are colonized by the same room-sourced microbial strains.</title>
        <authorList>
            <person name="Brooks B."/>
            <person name="Olm M.R."/>
            <person name="Firek B.A."/>
            <person name="Baker R."/>
            <person name="Thomas B.C."/>
            <person name="Morowitz M.J."/>
            <person name="Banfield J.F."/>
        </authorList>
    </citation>
    <scope>NUCLEOTIDE SEQUENCE [LARGE SCALE GENOMIC DNA]</scope>
    <source>
        <strain evidence="4">S2_005_001_R2_27</strain>
    </source>
</reference>
<dbReference type="InterPro" id="IPR034706">
    <property type="entry name" value="CpoB"/>
</dbReference>
<dbReference type="GO" id="GO:0070206">
    <property type="term" value="P:protein trimerization"/>
    <property type="evidence" value="ECO:0007669"/>
    <property type="project" value="InterPro"/>
</dbReference>
<comment type="caution">
    <text evidence="4">The sequence shown here is derived from an EMBL/GenBank/DDBJ whole genome shotgun (WGS) entry which is preliminary data.</text>
</comment>
<feature type="repeat" description="TPR" evidence="2">
    <location>
        <begin position="239"/>
        <end position="272"/>
    </location>
</feature>
<dbReference type="AlphaFoldDB" id="A0A2W5SXH7"/>
<evidence type="ECO:0000256" key="1">
    <source>
        <dbReference type="HAMAP-Rule" id="MF_02066"/>
    </source>
</evidence>
<feature type="coiled-coil region" evidence="1">
    <location>
        <begin position="70"/>
        <end position="104"/>
    </location>
</feature>
<name>A0A2W5SXH7_ANCNO</name>
<keyword evidence="1" id="KW-0132">Cell division</keyword>
<dbReference type="Proteomes" id="UP000248887">
    <property type="component" value="Unassembled WGS sequence"/>
</dbReference>
<keyword evidence="1" id="KW-0732">Signal</keyword>
<protein>
    <recommendedName>
        <fullName evidence="1">Cell division coordinator CpoB</fullName>
    </recommendedName>
</protein>
<dbReference type="GO" id="GO:0043093">
    <property type="term" value="P:FtsZ-dependent cytokinesis"/>
    <property type="evidence" value="ECO:0007669"/>
    <property type="project" value="UniProtKB-UniRule"/>
</dbReference>
<dbReference type="Gene3D" id="1.25.40.10">
    <property type="entry name" value="Tetratricopeptide repeat domain"/>
    <property type="match status" value="1"/>
</dbReference>
<feature type="chain" id="PRO_5016184631" description="Cell division coordinator CpoB" evidence="1">
    <location>
        <begin position="22"/>
        <end position="326"/>
    </location>
</feature>
<comment type="function">
    <text evidence="1">Mediates coordination of peptidoglycan synthesis and outer membrane constriction during cell division.</text>
</comment>
<dbReference type="PROSITE" id="PS50005">
    <property type="entry name" value="TPR"/>
    <property type="match status" value="1"/>
</dbReference>
<feature type="region of interest" description="Disordered" evidence="3">
    <location>
        <begin position="114"/>
        <end position="182"/>
    </location>
</feature>
<dbReference type="GO" id="GO:0030288">
    <property type="term" value="C:outer membrane-bounded periplasmic space"/>
    <property type="evidence" value="ECO:0007669"/>
    <property type="project" value="UniProtKB-UniRule"/>
</dbReference>